<keyword evidence="6 8" id="KW-0368">Histidine biosynthesis</keyword>
<dbReference type="Pfam" id="PF02811">
    <property type="entry name" value="PHP"/>
    <property type="match status" value="1"/>
</dbReference>
<reference evidence="10" key="2">
    <citation type="submission" date="2021-09" db="EMBL/GenBank/DDBJ databases">
        <authorList>
            <person name="Gilroy R."/>
        </authorList>
    </citation>
    <scope>NUCLEOTIDE SEQUENCE</scope>
    <source>
        <strain evidence="10">CHK171-7178</strain>
    </source>
</reference>
<evidence type="ECO:0000256" key="8">
    <source>
        <dbReference type="RuleBase" id="RU366003"/>
    </source>
</evidence>
<evidence type="ECO:0000313" key="10">
    <source>
        <dbReference type="EMBL" id="HJF33342.1"/>
    </source>
</evidence>
<comment type="caution">
    <text evidence="10">The sequence shown here is derived from an EMBL/GenBank/DDBJ whole genome shotgun (WGS) entry which is preliminary data.</text>
</comment>
<dbReference type="InterPro" id="IPR016195">
    <property type="entry name" value="Pol/histidinol_Pase-like"/>
</dbReference>
<feature type="domain" description="Polymerase/histidinol phosphatase N-terminal" evidence="9">
    <location>
        <begin position="2"/>
        <end position="84"/>
    </location>
</feature>
<gene>
    <name evidence="10" type="ORF">K8V56_16385</name>
</gene>
<accession>A0A921KEH4</accession>
<dbReference type="EMBL" id="DYWT01000254">
    <property type="protein sequence ID" value="HJF33342.1"/>
    <property type="molecule type" value="Genomic_DNA"/>
</dbReference>
<comment type="catalytic activity">
    <reaction evidence="7 8">
        <text>L-histidinol phosphate + H2O = L-histidinol + phosphate</text>
        <dbReference type="Rhea" id="RHEA:14465"/>
        <dbReference type="ChEBI" id="CHEBI:15377"/>
        <dbReference type="ChEBI" id="CHEBI:43474"/>
        <dbReference type="ChEBI" id="CHEBI:57699"/>
        <dbReference type="ChEBI" id="CHEBI:57980"/>
        <dbReference type="EC" id="3.1.3.15"/>
    </reaction>
</comment>
<keyword evidence="4 8" id="KW-0028">Amino-acid biosynthesis</keyword>
<dbReference type="InterPro" id="IPR004013">
    <property type="entry name" value="PHP_dom"/>
</dbReference>
<dbReference type="GO" id="GO:0000105">
    <property type="term" value="P:L-histidine biosynthetic process"/>
    <property type="evidence" value="ECO:0007669"/>
    <property type="project" value="UniProtKB-UniRule"/>
</dbReference>
<evidence type="ECO:0000256" key="6">
    <source>
        <dbReference type="ARBA" id="ARBA00023102"/>
    </source>
</evidence>
<reference evidence="10" key="1">
    <citation type="journal article" date="2021" name="PeerJ">
        <title>Extensive microbial diversity within the chicken gut microbiome revealed by metagenomics and culture.</title>
        <authorList>
            <person name="Gilroy R."/>
            <person name="Ravi A."/>
            <person name="Getino M."/>
            <person name="Pursley I."/>
            <person name="Horton D.L."/>
            <person name="Alikhan N.F."/>
            <person name="Baker D."/>
            <person name="Gharbi K."/>
            <person name="Hall N."/>
            <person name="Watson M."/>
            <person name="Adriaenssens E.M."/>
            <person name="Foster-Nyarko E."/>
            <person name="Jarju S."/>
            <person name="Secka A."/>
            <person name="Antonio M."/>
            <person name="Oren A."/>
            <person name="Chaudhuri R.R."/>
            <person name="La Ragione R."/>
            <person name="Hildebrand F."/>
            <person name="Pallen M.J."/>
        </authorList>
    </citation>
    <scope>NUCLEOTIDE SEQUENCE</scope>
    <source>
        <strain evidence="10">CHK171-7178</strain>
    </source>
</reference>
<dbReference type="InterPro" id="IPR003141">
    <property type="entry name" value="Pol/His_phosphatase_N"/>
</dbReference>
<evidence type="ECO:0000256" key="5">
    <source>
        <dbReference type="ARBA" id="ARBA00022801"/>
    </source>
</evidence>
<dbReference type="NCBIfam" id="TIGR01856">
    <property type="entry name" value="hisJ_fam"/>
    <property type="match status" value="1"/>
</dbReference>
<evidence type="ECO:0000256" key="3">
    <source>
        <dbReference type="ARBA" id="ARBA00013085"/>
    </source>
</evidence>
<dbReference type="PANTHER" id="PTHR21039">
    <property type="entry name" value="HISTIDINOL PHOSPHATASE-RELATED"/>
    <property type="match status" value="1"/>
</dbReference>
<dbReference type="Gene3D" id="3.20.20.140">
    <property type="entry name" value="Metal-dependent hydrolases"/>
    <property type="match status" value="1"/>
</dbReference>
<organism evidence="10 11">
    <name type="scientific">Sporosarcina psychrophila</name>
    <name type="common">Bacillus psychrophilus</name>
    <dbReference type="NCBI Taxonomy" id="1476"/>
    <lineage>
        <taxon>Bacteria</taxon>
        <taxon>Bacillati</taxon>
        <taxon>Bacillota</taxon>
        <taxon>Bacilli</taxon>
        <taxon>Bacillales</taxon>
        <taxon>Caryophanaceae</taxon>
        <taxon>Sporosarcina</taxon>
    </lineage>
</organism>
<comment type="similarity">
    <text evidence="2 8">Belongs to the PHP hydrolase family. HisK subfamily.</text>
</comment>
<dbReference type="InterPro" id="IPR010140">
    <property type="entry name" value="Histidinol_P_phosphatase_HisJ"/>
</dbReference>
<dbReference type="EC" id="3.1.3.15" evidence="3 8"/>
<dbReference type="GO" id="GO:0005737">
    <property type="term" value="C:cytoplasm"/>
    <property type="evidence" value="ECO:0007669"/>
    <property type="project" value="TreeGrafter"/>
</dbReference>
<sequence>MFDYHMHSSFSADCPVPMEDMIKGAIQKGLTEICFTEHIDYEYPDDTIVFDFDKKEYASKLKEMQNKYEGRIVIKKGIEIGVQPHILDRYDELMDKEKFDFVICSMHTVEKKGLHYGEFFEGKTIEEAHGIYYKELLYCVKNYKQFNILGHVDLVKRYSKIQCEKPFHDELTDLFNVIIPEGKGIELNTSGVRYGLASGMPSNDVLKLYRQCGGEVITLGSDAHKPEDIAFQFGESLQLLDSIGFKYITTFNNQKPEFHSISHLL</sequence>
<comment type="pathway">
    <text evidence="1 8">Amino-acid biosynthesis; L-histidine biosynthesis; L-histidine from 5-phospho-alpha-D-ribose 1-diphosphate: step 8/9.</text>
</comment>
<evidence type="ECO:0000256" key="7">
    <source>
        <dbReference type="ARBA" id="ARBA00049158"/>
    </source>
</evidence>
<name>A0A921KEH4_SPOPS</name>
<evidence type="ECO:0000313" key="11">
    <source>
        <dbReference type="Proteomes" id="UP000698173"/>
    </source>
</evidence>
<dbReference type="Proteomes" id="UP000698173">
    <property type="component" value="Unassembled WGS sequence"/>
</dbReference>
<protein>
    <recommendedName>
        <fullName evidence="3 8">Histidinol-phosphatase</fullName>
        <shortName evidence="8">HolPase</shortName>
        <ecNumber evidence="3 8">3.1.3.15</ecNumber>
    </recommendedName>
</protein>
<evidence type="ECO:0000256" key="4">
    <source>
        <dbReference type="ARBA" id="ARBA00022605"/>
    </source>
</evidence>
<evidence type="ECO:0000259" key="9">
    <source>
        <dbReference type="SMART" id="SM00481"/>
    </source>
</evidence>
<dbReference type="AlphaFoldDB" id="A0A921KEH4"/>
<evidence type="ECO:0000256" key="2">
    <source>
        <dbReference type="ARBA" id="ARBA00009152"/>
    </source>
</evidence>
<dbReference type="GO" id="GO:0004401">
    <property type="term" value="F:histidinol-phosphatase activity"/>
    <property type="evidence" value="ECO:0007669"/>
    <property type="project" value="UniProtKB-UniRule"/>
</dbReference>
<dbReference type="PANTHER" id="PTHR21039:SF0">
    <property type="entry name" value="HISTIDINOL-PHOSPHATASE"/>
    <property type="match status" value="1"/>
</dbReference>
<dbReference type="SMART" id="SM00481">
    <property type="entry name" value="POLIIIAc"/>
    <property type="match status" value="1"/>
</dbReference>
<keyword evidence="5 8" id="KW-0378">Hydrolase</keyword>
<evidence type="ECO:0000256" key="1">
    <source>
        <dbReference type="ARBA" id="ARBA00004970"/>
    </source>
</evidence>
<dbReference type="SUPFAM" id="SSF89550">
    <property type="entry name" value="PHP domain-like"/>
    <property type="match status" value="1"/>
</dbReference>
<proteinExistence type="inferred from homology"/>